<dbReference type="InterPro" id="IPR020806">
    <property type="entry name" value="PKS_PP-bd"/>
</dbReference>
<feature type="domain" description="Carrier" evidence="7">
    <location>
        <begin position="1250"/>
        <end position="1330"/>
    </location>
</feature>
<evidence type="ECO:0000256" key="1">
    <source>
        <dbReference type="ARBA" id="ARBA00022450"/>
    </source>
</evidence>
<dbReference type="Gene3D" id="3.40.630.30">
    <property type="match status" value="1"/>
</dbReference>
<keyword evidence="1" id="KW-0596">Phosphopantetheine</keyword>
<accession>A0A813DMA4</accession>
<dbReference type="GO" id="GO:0046872">
    <property type="term" value="F:metal ion binding"/>
    <property type="evidence" value="ECO:0007669"/>
    <property type="project" value="UniProtKB-KW"/>
</dbReference>
<dbReference type="EMBL" id="CAJNNV010002483">
    <property type="protein sequence ID" value="CAE8587254.1"/>
    <property type="molecule type" value="Genomic_DNA"/>
</dbReference>
<protein>
    <recommendedName>
        <fullName evidence="11">Carrier domain-containing protein</fullName>
    </recommendedName>
</protein>
<name>A0A813DMA4_POLGL</name>
<dbReference type="SUPFAM" id="SSF50022">
    <property type="entry name" value="ISP domain"/>
    <property type="match status" value="1"/>
</dbReference>
<comment type="caution">
    <text evidence="9">The sequence shown here is derived from an EMBL/GenBank/DDBJ whole genome shotgun (WGS) entry which is preliminary data.</text>
</comment>
<feature type="domain" description="Rieske" evidence="8">
    <location>
        <begin position="22"/>
        <end position="131"/>
    </location>
</feature>
<evidence type="ECO:0000313" key="10">
    <source>
        <dbReference type="Proteomes" id="UP000654075"/>
    </source>
</evidence>
<dbReference type="InterPro" id="IPR036736">
    <property type="entry name" value="ACP-like_sf"/>
</dbReference>
<keyword evidence="5" id="KW-0408">Iron</keyword>
<sequence>ITVTAAASSTRGAELGVGSEAWVPLCAAHELPSCFGQVRAFRYCQLDIAVIRGKDGQLYVVEDALPPLRQPISGPGVVVDGRLLRATCRGLGTRFDLRTGSVIGAWCPGASSSDRPLLEALKRRVAGWLAIIFPGPQQLLLLQSRILEGTGALEVALPLPTASVSRPQLVFAAALRPLLLSREAPRELRREQRGGGLGDFEVEARPSRAGAELELVARQTRSAGLWSCRPSKREVGKALLRLPDLKMQHPQMAALVRQTLSLPELRDQDASVAVWVAQYVEPWARGAGVDQLLLGAVLEQARARGYNFLLFIVDNHGPVLYERLRKYHEGNGGVPIDESNGLGISRGMLRDLRAVKTPKLSLQPEEGSRSSTLPSDELVRGALRRLDVDETSLSGDLLQLMDLGLDSLDLARLREELALCVGLALPSTLCLDFPSVGSLASHLDELRKEAATSTNCFAEGAKEDSWDSPESTLAEAVARDGIALAGNAFVLAHGHTCVPLLLEFGRGVLPHLLSNNNKNNHNNNSLDRTQGMTIQELCRASGAISGPLGVVLRAARVLGFVTCPQPWRFAAAQSLTPLLLELVSFAGSEMAEAVRRVYREALPPFRLNSAAARLCFETWERQRPTWRDGPLGASLAALLDGAVLVPVLASMAYFHRWGDDGSDAGRTSMAEIDCGELDVHSISVLDSMLKELRVGSCVAPGVVKAAGPEAALALQRTVSLLVSASYGRLLAEVPQVLFQDAAWGFDSRVAEGQEVHVDRLMNVRASGAQHRSFFRDLLEECLRPIFSSADFAAQPLFVADTGCGDGSLLAQIYAFVRDRTPRGQVLDKHPLTMIGLDYSEDSRRATSATLSRLGVPHKVAFGDIGQPCAIRAALAGLGVLSSPRLLHVRSFLDHDRPFQAPVRPIESSSARAAAVMALGFEDAAYLQKSGAPLSGLEVYQSLVEHFEGWAEAVEGTHGLCLLEVMSLDVPTTTRHFSSNVSFHFDILEALSRQYLVPPTAFAMALAEAGLFSVAGRPLLCYPSSGDYCRILGLHLTRQPLRVRLAEESDLAPLLGLQELAVPQPGLRASEAVLRKRLLGARGGAFVAESFCGRLLGAIYTARVAEGFGFIAEPGAGEELVAEAGCLQIVGLHADPASPSVGSHLCRFALQLAHLEPAIRSVVGISRCDGWHCSNIKSQEEYVEQHRRDELSDRILAFHTSQGAEIVRLIPDARPSDVDNMGAGVLIRYDPGQVFRRPQQPTAHTLAEGRVVSLAEVLTVLRDVLAELGAADATGSSLSLAELGLDSLELLELRERLAARFALRRSEELPVSLLSQSSSTEALAAAIHQRLSGTWSVPKAGVEK</sequence>
<gene>
    <name evidence="9" type="ORF">PGLA1383_LOCUS6095</name>
</gene>
<evidence type="ECO:0000256" key="4">
    <source>
        <dbReference type="ARBA" id="ARBA00022723"/>
    </source>
</evidence>
<evidence type="ECO:0000259" key="8">
    <source>
        <dbReference type="PROSITE" id="PS51296"/>
    </source>
</evidence>
<keyword evidence="4" id="KW-0479">Metal-binding</keyword>
<dbReference type="InterPro" id="IPR017941">
    <property type="entry name" value="Rieske_2Fe-2S"/>
</dbReference>
<evidence type="ECO:0000259" key="7">
    <source>
        <dbReference type="PROSITE" id="PS50075"/>
    </source>
</evidence>
<dbReference type="GO" id="GO:0031177">
    <property type="term" value="F:phosphopantetheine binding"/>
    <property type="evidence" value="ECO:0007669"/>
    <property type="project" value="InterPro"/>
</dbReference>
<evidence type="ECO:0000256" key="3">
    <source>
        <dbReference type="ARBA" id="ARBA00022714"/>
    </source>
</evidence>
<keyword evidence="6" id="KW-0411">Iron-sulfur</keyword>
<dbReference type="Pfam" id="PF00550">
    <property type="entry name" value="PP-binding"/>
    <property type="match status" value="2"/>
</dbReference>
<dbReference type="InterPro" id="IPR006162">
    <property type="entry name" value="Ppantetheine_attach_site"/>
</dbReference>
<reference evidence="9" key="1">
    <citation type="submission" date="2021-02" db="EMBL/GenBank/DDBJ databases">
        <authorList>
            <person name="Dougan E. K."/>
            <person name="Rhodes N."/>
            <person name="Thang M."/>
            <person name="Chan C."/>
        </authorList>
    </citation>
    <scope>NUCLEOTIDE SEQUENCE</scope>
</reference>
<evidence type="ECO:0000256" key="2">
    <source>
        <dbReference type="ARBA" id="ARBA00022553"/>
    </source>
</evidence>
<dbReference type="PROSITE" id="PS00012">
    <property type="entry name" value="PHOSPHOPANTETHEINE"/>
    <property type="match status" value="2"/>
</dbReference>
<proteinExistence type="predicted"/>
<dbReference type="Gene3D" id="1.10.1200.10">
    <property type="entry name" value="ACP-like"/>
    <property type="match status" value="2"/>
</dbReference>
<evidence type="ECO:0000256" key="6">
    <source>
        <dbReference type="ARBA" id="ARBA00023014"/>
    </source>
</evidence>
<organism evidence="9 10">
    <name type="scientific">Polarella glacialis</name>
    <name type="common">Dinoflagellate</name>
    <dbReference type="NCBI Taxonomy" id="89957"/>
    <lineage>
        <taxon>Eukaryota</taxon>
        <taxon>Sar</taxon>
        <taxon>Alveolata</taxon>
        <taxon>Dinophyceae</taxon>
        <taxon>Suessiales</taxon>
        <taxon>Suessiaceae</taxon>
        <taxon>Polarella</taxon>
    </lineage>
</organism>
<feature type="non-terminal residue" evidence="9">
    <location>
        <position position="1"/>
    </location>
</feature>
<dbReference type="InterPro" id="IPR009081">
    <property type="entry name" value="PP-bd_ACP"/>
</dbReference>
<keyword evidence="2" id="KW-0597">Phosphoprotein</keyword>
<dbReference type="Proteomes" id="UP000654075">
    <property type="component" value="Unassembled WGS sequence"/>
</dbReference>
<dbReference type="Pfam" id="PF23525">
    <property type="entry name" value="Methyltransf_36"/>
    <property type="match status" value="1"/>
</dbReference>
<dbReference type="PROSITE" id="PS51296">
    <property type="entry name" value="RIESKE"/>
    <property type="match status" value="1"/>
</dbReference>
<evidence type="ECO:0000313" key="9">
    <source>
        <dbReference type="EMBL" id="CAE8587254.1"/>
    </source>
</evidence>
<dbReference type="InterPro" id="IPR056393">
    <property type="entry name" value="AprA-like_MT2"/>
</dbReference>
<dbReference type="GO" id="GO:0051537">
    <property type="term" value="F:2 iron, 2 sulfur cluster binding"/>
    <property type="evidence" value="ECO:0007669"/>
    <property type="project" value="UniProtKB-KW"/>
</dbReference>
<keyword evidence="10" id="KW-1185">Reference proteome</keyword>
<dbReference type="OrthoDB" id="8062037at2759"/>
<evidence type="ECO:0000256" key="5">
    <source>
        <dbReference type="ARBA" id="ARBA00023004"/>
    </source>
</evidence>
<dbReference type="SUPFAM" id="SSF47336">
    <property type="entry name" value="ACP-like"/>
    <property type="match status" value="2"/>
</dbReference>
<dbReference type="InterPro" id="IPR036922">
    <property type="entry name" value="Rieske_2Fe-2S_sf"/>
</dbReference>
<dbReference type="SMART" id="SM00823">
    <property type="entry name" value="PKS_PP"/>
    <property type="match status" value="2"/>
</dbReference>
<feature type="domain" description="Carrier" evidence="7">
    <location>
        <begin position="369"/>
        <end position="447"/>
    </location>
</feature>
<dbReference type="PROSITE" id="PS50075">
    <property type="entry name" value="CARRIER"/>
    <property type="match status" value="2"/>
</dbReference>
<keyword evidence="3" id="KW-0001">2Fe-2S</keyword>
<evidence type="ECO:0008006" key="11">
    <source>
        <dbReference type="Google" id="ProtNLM"/>
    </source>
</evidence>